<dbReference type="PANTHER" id="PTHR33755">
    <property type="entry name" value="TOXIN PARE1-RELATED"/>
    <property type="match status" value="1"/>
</dbReference>
<sequence length="98" mass="11242">MNVVLSSEALRMLDEIERFIAQDNPQRAIEFIDRLLEKGDSIASFAEIGSVVPEFSRSDIREILVGNYRIVYRTTPSQIVILTVFEGHRSMRTEEIDP</sequence>
<dbReference type="Proteomes" id="UP000308271">
    <property type="component" value="Unassembled WGS sequence"/>
</dbReference>
<dbReference type="InterPro" id="IPR051803">
    <property type="entry name" value="TA_system_RelE-like_toxin"/>
</dbReference>
<proteinExistence type="inferred from homology"/>
<evidence type="ECO:0000313" key="4">
    <source>
        <dbReference type="Proteomes" id="UP000308271"/>
    </source>
</evidence>
<dbReference type="InterPro" id="IPR035093">
    <property type="entry name" value="RelE/ParE_toxin_dom_sf"/>
</dbReference>
<dbReference type="RefSeq" id="WP_139457066.1">
    <property type="nucleotide sequence ID" value="NZ_VDCH01000014.1"/>
</dbReference>
<name>A0A5C4S662_CHLTI</name>
<evidence type="ECO:0000256" key="1">
    <source>
        <dbReference type="ARBA" id="ARBA00006226"/>
    </source>
</evidence>
<dbReference type="Gene3D" id="3.30.2310.20">
    <property type="entry name" value="RelE-like"/>
    <property type="match status" value="1"/>
</dbReference>
<keyword evidence="2" id="KW-1277">Toxin-antitoxin system</keyword>
<dbReference type="OrthoDB" id="5574284at2"/>
<accession>A0A5C4S662</accession>
<dbReference type="PANTHER" id="PTHR33755:SF5">
    <property type="entry name" value="TYPE II TOXIN-ANTITOXIN SYSTEM RELE_PARE FAMILY TOXIN"/>
    <property type="match status" value="1"/>
</dbReference>
<evidence type="ECO:0000256" key="2">
    <source>
        <dbReference type="ARBA" id="ARBA00022649"/>
    </source>
</evidence>
<keyword evidence="4" id="KW-1185">Reference proteome</keyword>
<dbReference type="SUPFAM" id="SSF143011">
    <property type="entry name" value="RelE-like"/>
    <property type="match status" value="1"/>
</dbReference>
<comment type="caution">
    <text evidence="3">The sequence shown here is derived from an EMBL/GenBank/DDBJ whole genome shotgun (WGS) entry which is preliminary data.</text>
</comment>
<reference evidence="3 4" key="1">
    <citation type="submission" date="2019-05" db="EMBL/GenBank/DDBJ databases">
        <title>Draft Whole-Genome sequence of the green sulfur bacterium Chlorobaculum thiosulfatiphilum DSM 249.</title>
        <authorList>
            <person name="Meyer T.E."/>
            <person name="Kyndt J.A."/>
        </authorList>
    </citation>
    <scope>NUCLEOTIDE SEQUENCE [LARGE SCALE GENOMIC DNA]</scope>
    <source>
        <strain evidence="3 4">DSM 249</strain>
    </source>
</reference>
<protein>
    <submittedName>
        <fullName evidence="3">Type II toxin-antitoxin system RelE/ParE family toxin</fullName>
    </submittedName>
</protein>
<dbReference type="AlphaFoldDB" id="A0A5C4S662"/>
<dbReference type="InterPro" id="IPR007712">
    <property type="entry name" value="RelE/ParE_toxin"/>
</dbReference>
<organism evidence="3 4">
    <name type="scientific">Chlorobaculum thiosulfatiphilum</name>
    <name type="common">Chlorobium limicola f.sp. thiosulfatophilum</name>
    <dbReference type="NCBI Taxonomy" id="115852"/>
    <lineage>
        <taxon>Bacteria</taxon>
        <taxon>Pseudomonadati</taxon>
        <taxon>Chlorobiota</taxon>
        <taxon>Chlorobiia</taxon>
        <taxon>Chlorobiales</taxon>
        <taxon>Chlorobiaceae</taxon>
        <taxon>Chlorobaculum</taxon>
    </lineage>
</organism>
<dbReference type="Pfam" id="PF05016">
    <property type="entry name" value="ParE_toxin"/>
    <property type="match status" value="1"/>
</dbReference>
<gene>
    <name evidence="3" type="ORF">FGF66_07625</name>
</gene>
<dbReference type="EMBL" id="VDCH01000014">
    <property type="protein sequence ID" value="TNJ38712.1"/>
    <property type="molecule type" value="Genomic_DNA"/>
</dbReference>
<evidence type="ECO:0000313" key="3">
    <source>
        <dbReference type="EMBL" id="TNJ38712.1"/>
    </source>
</evidence>
<comment type="similarity">
    <text evidence="1">Belongs to the RelE toxin family.</text>
</comment>